<dbReference type="Pfam" id="PF00392">
    <property type="entry name" value="GntR"/>
    <property type="match status" value="1"/>
</dbReference>
<keyword evidence="1" id="KW-0805">Transcription regulation</keyword>
<dbReference type="SMART" id="SM00895">
    <property type="entry name" value="FCD"/>
    <property type="match status" value="1"/>
</dbReference>
<dbReference type="InterPro" id="IPR011711">
    <property type="entry name" value="GntR_C"/>
</dbReference>
<dbReference type="CDD" id="cd07377">
    <property type="entry name" value="WHTH_GntR"/>
    <property type="match status" value="1"/>
</dbReference>
<reference evidence="6" key="1">
    <citation type="journal article" date="2019" name="Int. J. Syst. Evol. Microbiol.">
        <title>The Global Catalogue of Microorganisms (GCM) 10K type strain sequencing project: providing services to taxonomists for standard genome sequencing and annotation.</title>
        <authorList>
            <consortium name="The Broad Institute Genomics Platform"/>
            <consortium name="The Broad Institute Genome Sequencing Center for Infectious Disease"/>
            <person name="Wu L."/>
            <person name="Ma J."/>
        </authorList>
    </citation>
    <scope>NUCLEOTIDE SEQUENCE [LARGE SCALE GENOMIC DNA]</scope>
    <source>
        <strain evidence="6">CGMCC 4.7192</strain>
    </source>
</reference>
<evidence type="ECO:0000259" key="4">
    <source>
        <dbReference type="PROSITE" id="PS50949"/>
    </source>
</evidence>
<name>A0ABW5BJI2_9PROT</name>
<organism evidence="5 6">
    <name type="scientific">Kiloniella antarctica</name>
    <dbReference type="NCBI Taxonomy" id="1550907"/>
    <lineage>
        <taxon>Bacteria</taxon>
        <taxon>Pseudomonadati</taxon>
        <taxon>Pseudomonadota</taxon>
        <taxon>Alphaproteobacteria</taxon>
        <taxon>Rhodospirillales</taxon>
        <taxon>Kiloniellaceae</taxon>
        <taxon>Kiloniella</taxon>
    </lineage>
</organism>
<dbReference type="InterPro" id="IPR036390">
    <property type="entry name" value="WH_DNA-bd_sf"/>
</dbReference>
<evidence type="ECO:0000256" key="1">
    <source>
        <dbReference type="ARBA" id="ARBA00023015"/>
    </source>
</evidence>
<dbReference type="SMART" id="SM00345">
    <property type="entry name" value="HTH_GNTR"/>
    <property type="match status" value="1"/>
</dbReference>
<evidence type="ECO:0000313" key="6">
    <source>
        <dbReference type="Proteomes" id="UP001597294"/>
    </source>
</evidence>
<keyword evidence="3" id="KW-0804">Transcription</keyword>
<accession>A0ABW5BJI2</accession>
<dbReference type="Gene3D" id="1.10.10.10">
    <property type="entry name" value="Winged helix-like DNA-binding domain superfamily/Winged helix DNA-binding domain"/>
    <property type="match status" value="1"/>
</dbReference>
<gene>
    <name evidence="5" type="ORF">ACFSKO_08140</name>
</gene>
<dbReference type="SUPFAM" id="SSF46785">
    <property type="entry name" value="Winged helix' DNA-binding domain"/>
    <property type="match status" value="1"/>
</dbReference>
<dbReference type="Pfam" id="PF07729">
    <property type="entry name" value="FCD"/>
    <property type="match status" value="1"/>
</dbReference>
<dbReference type="InterPro" id="IPR036388">
    <property type="entry name" value="WH-like_DNA-bd_sf"/>
</dbReference>
<dbReference type="PANTHER" id="PTHR43537:SF41">
    <property type="entry name" value="TRANSCRIPTIONAL REGULATORY PROTEIN"/>
    <property type="match status" value="1"/>
</dbReference>
<protein>
    <submittedName>
        <fullName evidence="5">GntR family transcriptional regulator</fullName>
    </submittedName>
</protein>
<dbReference type="InterPro" id="IPR008920">
    <property type="entry name" value="TF_FadR/GntR_C"/>
</dbReference>
<dbReference type="Proteomes" id="UP001597294">
    <property type="component" value="Unassembled WGS sequence"/>
</dbReference>
<evidence type="ECO:0000256" key="3">
    <source>
        <dbReference type="ARBA" id="ARBA00023163"/>
    </source>
</evidence>
<evidence type="ECO:0000313" key="5">
    <source>
        <dbReference type="EMBL" id="MFD2205575.1"/>
    </source>
</evidence>
<sequence length="223" mass="25533">MKIFATDLGKTASSSDIIYDALRGSIISGQVQAGESIRQEYIANLFNVSRIPVREALKRLEAQGLVLSLRYKGYIVSPLSHAEMEEIYEIRANLEPIVIERSVAGMSEETLEEAREYCDLFSSETEATKWGEWNRLFHETLYRDAQRPYHLKLVAEAIDRVDSYLRAQLILTNGMDKARHEHLGILNACIEKDGKRAARLTRDHILGSYKVLIEYLDTQKQRN</sequence>
<dbReference type="PANTHER" id="PTHR43537">
    <property type="entry name" value="TRANSCRIPTIONAL REGULATOR, GNTR FAMILY"/>
    <property type="match status" value="1"/>
</dbReference>
<dbReference type="PROSITE" id="PS50949">
    <property type="entry name" value="HTH_GNTR"/>
    <property type="match status" value="1"/>
</dbReference>
<dbReference type="EMBL" id="JBHUII010000004">
    <property type="protein sequence ID" value="MFD2205575.1"/>
    <property type="molecule type" value="Genomic_DNA"/>
</dbReference>
<dbReference type="RefSeq" id="WP_380250319.1">
    <property type="nucleotide sequence ID" value="NZ_JBHUII010000004.1"/>
</dbReference>
<feature type="domain" description="HTH gntR-type" evidence="4">
    <location>
        <begin position="12"/>
        <end position="79"/>
    </location>
</feature>
<proteinExistence type="predicted"/>
<evidence type="ECO:0000256" key="2">
    <source>
        <dbReference type="ARBA" id="ARBA00023125"/>
    </source>
</evidence>
<dbReference type="SUPFAM" id="SSF48008">
    <property type="entry name" value="GntR ligand-binding domain-like"/>
    <property type="match status" value="1"/>
</dbReference>
<dbReference type="InterPro" id="IPR000524">
    <property type="entry name" value="Tscrpt_reg_HTH_GntR"/>
</dbReference>
<comment type="caution">
    <text evidence="5">The sequence shown here is derived from an EMBL/GenBank/DDBJ whole genome shotgun (WGS) entry which is preliminary data.</text>
</comment>
<dbReference type="Gene3D" id="1.20.120.530">
    <property type="entry name" value="GntR ligand-binding domain-like"/>
    <property type="match status" value="1"/>
</dbReference>
<keyword evidence="6" id="KW-1185">Reference proteome</keyword>
<keyword evidence="2" id="KW-0238">DNA-binding</keyword>